<organism evidence="2 3">
    <name type="scientific">Ensete ventricosum</name>
    <name type="common">Abyssinian banana</name>
    <name type="synonym">Musa ensete</name>
    <dbReference type="NCBI Taxonomy" id="4639"/>
    <lineage>
        <taxon>Eukaryota</taxon>
        <taxon>Viridiplantae</taxon>
        <taxon>Streptophyta</taxon>
        <taxon>Embryophyta</taxon>
        <taxon>Tracheophyta</taxon>
        <taxon>Spermatophyta</taxon>
        <taxon>Magnoliopsida</taxon>
        <taxon>Liliopsida</taxon>
        <taxon>Zingiberales</taxon>
        <taxon>Musaceae</taxon>
        <taxon>Ensete</taxon>
    </lineage>
</organism>
<feature type="compositionally biased region" description="Basic and acidic residues" evidence="1">
    <location>
        <begin position="14"/>
        <end position="23"/>
    </location>
</feature>
<dbReference type="EMBL" id="AMZH03005085">
    <property type="protein sequence ID" value="RRT67319.1"/>
    <property type="molecule type" value="Genomic_DNA"/>
</dbReference>
<evidence type="ECO:0000313" key="3">
    <source>
        <dbReference type="Proteomes" id="UP000287651"/>
    </source>
</evidence>
<evidence type="ECO:0000313" key="2">
    <source>
        <dbReference type="EMBL" id="RRT67319.1"/>
    </source>
</evidence>
<comment type="caution">
    <text evidence="2">The sequence shown here is derived from an EMBL/GenBank/DDBJ whole genome shotgun (WGS) entry which is preliminary data.</text>
</comment>
<sequence length="164" mass="18069">MPVGKESPTGDSFSQRRETECPRDSSPAGKEAMAGEESLAGDSFSLHEEKDLRRPILTMHTVRYLCRAVPCVHSSPPNGIRAEQGSGIRLESMETKQVAFGGAWEHYMFPRTCNLTRSAVVEQERSTGRVATAKTCLSTASQRFPGRIQTPPAMARQCVGDRRE</sequence>
<protein>
    <submittedName>
        <fullName evidence="2">Uncharacterized protein</fullName>
    </submittedName>
</protein>
<evidence type="ECO:0000256" key="1">
    <source>
        <dbReference type="SAM" id="MobiDB-lite"/>
    </source>
</evidence>
<gene>
    <name evidence="2" type="ORF">B296_00038441</name>
</gene>
<accession>A0A426ZTG5</accession>
<feature type="region of interest" description="Disordered" evidence="1">
    <location>
        <begin position="1"/>
        <end position="45"/>
    </location>
</feature>
<name>A0A426ZTG5_ENSVE</name>
<dbReference type="AlphaFoldDB" id="A0A426ZTG5"/>
<dbReference type="Proteomes" id="UP000287651">
    <property type="component" value="Unassembled WGS sequence"/>
</dbReference>
<reference evidence="2 3" key="1">
    <citation type="journal article" date="2014" name="Agronomy (Basel)">
        <title>A Draft Genome Sequence for Ensete ventricosum, the Drought-Tolerant Tree Against Hunger.</title>
        <authorList>
            <person name="Harrison J."/>
            <person name="Moore K.A."/>
            <person name="Paszkiewicz K."/>
            <person name="Jones T."/>
            <person name="Grant M."/>
            <person name="Ambacheew D."/>
            <person name="Muzemil S."/>
            <person name="Studholme D.J."/>
        </authorList>
    </citation>
    <scope>NUCLEOTIDE SEQUENCE [LARGE SCALE GENOMIC DNA]</scope>
</reference>
<proteinExistence type="predicted"/>